<gene>
    <name evidence="9 12" type="primary">mnmA</name>
    <name evidence="12" type="ORF">V6X73_01125</name>
</gene>
<dbReference type="InterPro" id="IPR023382">
    <property type="entry name" value="MnmA-like_central_sf"/>
</dbReference>
<comment type="similarity">
    <text evidence="9">Belongs to the MnmA/TRMU family.</text>
</comment>
<keyword evidence="1 9" id="KW-0820">tRNA-binding</keyword>
<feature type="binding site" evidence="9">
    <location>
        <begin position="10"/>
        <end position="17"/>
    </location>
    <ligand>
        <name>ATP</name>
        <dbReference type="ChEBI" id="CHEBI:30616"/>
    </ligand>
</feature>
<evidence type="ECO:0000256" key="7">
    <source>
        <dbReference type="ARBA" id="ARBA00023157"/>
    </source>
</evidence>
<dbReference type="PANTHER" id="PTHR11933">
    <property type="entry name" value="TRNA 5-METHYLAMINOMETHYL-2-THIOURIDYLATE -METHYLTRANSFERASE"/>
    <property type="match status" value="1"/>
</dbReference>
<dbReference type="Pfam" id="PF03054">
    <property type="entry name" value="tRNA_Me_trans"/>
    <property type="match status" value="1"/>
</dbReference>
<evidence type="ECO:0000256" key="1">
    <source>
        <dbReference type="ARBA" id="ARBA00022555"/>
    </source>
</evidence>
<dbReference type="Pfam" id="PF20258">
    <property type="entry name" value="tRNA_Me_trans_C"/>
    <property type="match status" value="1"/>
</dbReference>
<keyword evidence="2 9" id="KW-0808">Transferase</keyword>
<feature type="binding site" evidence="9">
    <location>
        <position position="36"/>
    </location>
    <ligand>
        <name>ATP</name>
        <dbReference type="ChEBI" id="CHEBI:30616"/>
    </ligand>
</feature>
<dbReference type="NCBIfam" id="NF001138">
    <property type="entry name" value="PRK00143.1"/>
    <property type="match status" value="1"/>
</dbReference>
<protein>
    <recommendedName>
        <fullName evidence="9">tRNA-specific 2-thiouridylase MnmA</fullName>
        <ecNumber evidence="9">2.8.1.13</ecNumber>
    </recommendedName>
</protein>
<dbReference type="CDD" id="cd01998">
    <property type="entry name" value="MnmA_TRMU-like"/>
    <property type="match status" value="1"/>
</dbReference>
<organism evidence="12 13">
    <name type="scientific">Spiribacter pallidus</name>
    <dbReference type="NCBI Taxonomy" id="1987936"/>
    <lineage>
        <taxon>Bacteria</taxon>
        <taxon>Pseudomonadati</taxon>
        <taxon>Pseudomonadota</taxon>
        <taxon>Gammaproteobacteria</taxon>
        <taxon>Chromatiales</taxon>
        <taxon>Ectothiorhodospiraceae</taxon>
        <taxon>Spiribacter</taxon>
    </lineage>
</organism>
<feature type="active site" description="Nucleophile" evidence="9">
    <location>
        <position position="101"/>
    </location>
</feature>
<dbReference type="InterPro" id="IPR046885">
    <property type="entry name" value="MnmA-like_C"/>
</dbReference>
<evidence type="ECO:0000259" key="11">
    <source>
        <dbReference type="Pfam" id="PF20259"/>
    </source>
</evidence>
<keyword evidence="5 9" id="KW-0067">ATP-binding</keyword>
<dbReference type="EMBL" id="JBAKFM010000001">
    <property type="protein sequence ID" value="MEX0468337.1"/>
    <property type="molecule type" value="Genomic_DNA"/>
</dbReference>
<feature type="site" description="Interaction with tRNA" evidence="9">
    <location>
        <position position="126"/>
    </location>
</feature>
<comment type="catalytic activity">
    <reaction evidence="8 9">
        <text>S-sulfanyl-L-cysteinyl-[protein] + uridine(34) in tRNA + AH2 + ATP = 2-thiouridine(34) in tRNA + L-cysteinyl-[protein] + A + AMP + diphosphate + H(+)</text>
        <dbReference type="Rhea" id="RHEA:47032"/>
        <dbReference type="Rhea" id="RHEA-COMP:10131"/>
        <dbReference type="Rhea" id="RHEA-COMP:11726"/>
        <dbReference type="Rhea" id="RHEA-COMP:11727"/>
        <dbReference type="Rhea" id="RHEA-COMP:11728"/>
        <dbReference type="ChEBI" id="CHEBI:13193"/>
        <dbReference type="ChEBI" id="CHEBI:15378"/>
        <dbReference type="ChEBI" id="CHEBI:17499"/>
        <dbReference type="ChEBI" id="CHEBI:29950"/>
        <dbReference type="ChEBI" id="CHEBI:30616"/>
        <dbReference type="ChEBI" id="CHEBI:33019"/>
        <dbReference type="ChEBI" id="CHEBI:61963"/>
        <dbReference type="ChEBI" id="CHEBI:65315"/>
        <dbReference type="ChEBI" id="CHEBI:87170"/>
        <dbReference type="ChEBI" id="CHEBI:456215"/>
        <dbReference type="EC" id="2.8.1.13"/>
    </reaction>
</comment>
<evidence type="ECO:0000256" key="4">
    <source>
        <dbReference type="ARBA" id="ARBA00022741"/>
    </source>
</evidence>
<dbReference type="RefSeq" id="WP_367958160.1">
    <property type="nucleotide sequence ID" value="NZ_JBAKFK010000001.1"/>
</dbReference>
<evidence type="ECO:0000313" key="12">
    <source>
        <dbReference type="EMBL" id="MEX0468337.1"/>
    </source>
</evidence>
<comment type="caution">
    <text evidence="9">Lacks conserved residue(s) required for the propagation of feature annotation.</text>
</comment>
<dbReference type="PANTHER" id="PTHR11933:SF5">
    <property type="entry name" value="MITOCHONDRIAL TRNA-SPECIFIC 2-THIOURIDYLASE 1"/>
    <property type="match status" value="1"/>
</dbReference>
<evidence type="ECO:0000256" key="2">
    <source>
        <dbReference type="ARBA" id="ARBA00022679"/>
    </source>
</evidence>
<keyword evidence="3 9" id="KW-0819">tRNA processing</keyword>
<keyword evidence="7" id="KW-1015">Disulfide bond</keyword>
<feature type="domain" description="tRNA-specific 2-thiouridylase MnmA-like central" evidence="11">
    <location>
        <begin position="206"/>
        <end position="273"/>
    </location>
</feature>
<dbReference type="Gene3D" id="2.30.30.280">
    <property type="entry name" value="Adenine nucleotide alpha hydrolases-like domains"/>
    <property type="match status" value="1"/>
</dbReference>
<evidence type="ECO:0000256" key="8">
    <source>
        <dbReference type="ARBA" id="ARBA00051542"/>
    </source>
</evidence>
<evidence type="ECO:0000256" key="6">
    <source>
        <dbReference type="ARBA" id="ARBA00022884"/>
    </source>
</evidence>
<name>A0ABV3T9N2_9GAMM</name>
<comment type="function">
    <text evidence="9">Catalyzes the 2-thiolation of uridine at the wobble position (U34) of tRNA, leading to the formation of s(2)U34.</text>
</comment>
<feature type="domain" description="tRNA-specific 2-thiouridylase MnmA-like C-terminal" evidence="10">
    <location>
        <begin position="282"/>
        <end position="358"/>
    </location>
</feature>
<dbReference type="Gene3D" id="2.40.30.10">
    <property type="entry name" value="Translation factors"/>
    <property type="match status" value="1"/>
</dbReference>
<dbReference type="InterPro" id="IPR046884">
    <property type="entry name" value="MnmA-like_central"/>
</dbReference>
<keyword evidence="9" id="KW-0963">Cytoplasm</keyword>
<dbReference type="Proteomes" id="UP001556709">
    <property type="component" value="Unassembled WGS sequence"/>
</dbReference>
<dbReference type="Gene3D" id="3.40.50.620">
    <property type="entry name" value="HUPs"/>
    <property type="match status" value="1"/>
</dbReference>
<keyword evidence="6 9" id="KW-0694">RNA-binding</keyword>
<comment type="caution">
    <text evidence="12">The sequence shown here is derived from an EMBL/GenBank/DDBJ whole genome shotgun (WGS) entry which is preliminary data.</text>
</comment>
<dbReference type="EC" id="2.8.1.13" evidence="9"/>
<feature type="binding site" evidence="9">
    <location>
        <position position="125"/>
    </location>
    <ligand>
        <name>ATP</name>
        <dbReference type="ChEBI" id="CHEBI:30616"/>
    </ligand>
</feature>
<evidence type="ECO:0000313" key="13">
    <source>
        <dbReference type="Proteomes" id="UP001556709"/>
    </source>
</evidence>
<reference evidence="12 13" key="1">
    <citation type="submission" date="2024-02" db="EMBL/GenBank/DDBJ databases">
        <title>New especies of Spiribacter isolated from saline water.</title>
        <authorList>
            <person name="Leon M.J."/>
            <person name="De La Haba R."/>
            <person name="Sanchez-Porro C."/>
            <person name="Ventosa A."/>
        </authorList>
    </citation>
    <scope>NUCLEOTIDE SEQUENCE [LARGE SCALE GENOMIC DNA]</scope>
    <source>
        <strain evidence="13">ag22IC6-390</strain>
    </source>
</reference>
<dbReference type="HAMAP" id="MF_00144">
    <property type="entry name" value="tRNA_thiouridyl_MnmA"/>
    <property type="match status" value="1"/>
</dbReference>
<sequence>MNDDPLVIVGLSGGVDSAVSAWLLQRQGYRVEGLFMKNWEDDDDSGHCSAEADYADARQVADTLGIALHRVNFAAAYRQQVFDHCLDEFRAGHTPNPDILCNQHIKFRAFVDHARRLGATWIATGHYAGVTGPTGERRLVRAADSNKDQTYFLYALDQSQLAPAIFPLATLTKARVRELADEAGFANFDKPDSTGICFIGERDFRAFLGQYIAADPGPIVTVEGETLGEHHGLAFYTIGQRRGLDLGGMARHSGLPWYVVDKEMAGNRLIVAQGHDHPALMSRGLIADDWHWVAGQPPAAPMACTVRLRHRQPEQRAWLTPAPDGRHRVVFERPQRAVTPGQSVVVYDEVACLGGGTITERLPLEEPNRRGVA</sequence>
<dbReference type="GO" id="GO:0103016">
    <property type="term" value="F:tRNA-uridine 2-sulfurtransferase activity"/>
    <property type="evidence" value="ECO:0007669"/>
    <property type="project" value="UniProtKB-EC"/>
</dbReference>
<evidence type="ECO:0000256" key="3">
    <source>
        <dbReference type="ARBA" id="ARBA00022694"/>
    </source>
</evidence>
<dbReference type="InterPro" id="IPR004506">
    <property type="entry name" value="MnmA-like"/>
</dbReference>
<accession>A0ABV3T9N2</accession>
<feature type="region of interest" description="Interaction with tRNA" evidence="9">
    <location>
        <begin position="147"/>
        <end position="149"/>
    </location>
</feature>
<evidence type="ECO:0000256" key="5">
    <source>
        <dbReference type="ARBA" id="ARBA00022840"/>
    </source>
</evidence>
<comment type="subcellular location">
    <subcellularLocation>
        <location evidence="9">Cytoplasm</location>
    </subcellularLocation>
</comment>
<feature type="active site" description="Cysteine persulfide intermediate" evidence="9">
    <location>
        <position position="197"/>
    </location>
</feature>
<dbReference type="Pfam" id="PF20259">
    <property type="entry name" value="tRNA_Me_trans_M"/>
    <property type="match status" value="1"/>
</dbReference>
<evidence type="ECO:0000259" key="10">
    <source>
        <dbReference type="Pfam" id="PF20258"/>
    </source>
</evidence>
<proteinExistence type="inferred from homology"/>
<feature type="site" description="Interaction with tRNA" evidence="9">
    <location>
        <position position="342"/>
    </location>
</feature>
<dbReference type="SUPFAM" id="SSF52402">
    <property type="entry name" value="Adenine nucleotide alpha hydrolases-like"/>
    <property type="match status" value="1"/>
</dbReference>
<feature type="region of interest" description="Interaction with target base in tRNA" evidence="9">
    <location>
        <begin position="96"/>
        <end position="98"/>
    </location>
</feature>
<keyword evidence="4 9" id="KW-0547">Nucleotide-binding</keyword>
<dbReference type="NCBIfam" id="TIGR00420">
    <property type="entry name" value="trmU"/>
    <property type="match status" value="1"/>
</dbReference>
<dbReference type="InterPro" id="IPR014729">
    <property type="entry name" value="Rossmann-like_a/b/a_fold"/>
</dbReference>
<keyword evidence="13" id="KW-1185">Reference proteome</keyword>
<evidence type="ECO:0000256" key="9">
    <source>
        <dbReference type="HAMAP-Rule" id="MF_00144"/>
    </source>
</evidence>